<dbReference type="AlphaFoldDB" id="A0A139A7Q9"/>
<evidence type="ECO:0000313" key="3">
    <source>
        <dbReference type="Proteomes" id="UP000070544"/>
    </source>
</evidence>
<accession>A0A139A7Q9</accession>
<name>A0A139A7Q9_GONPJ</name>
<reference evidence="2 3" key="1">
    <citation type="journal article" date="2015" name="Genome Biol. Evol.">
        <title>Phylogenomic analyses indicate that early fungi evolved digesting cell walls of algal ancestors of land plants.</title>
        <authorList>
            <person name="Chang Y."/>
            <person name="Wang S."/>
            <person name="Sekimoto S."/>
            <person name="Aerts A.L."/>
            <person name="Choi C."/>
            <person name="Clum A."/>
            <person name="LaButti K.M."/>
            <person name="Lindquist E.A."/>
            <person name="Yee Ngan C."/>
            <person name="Ohm R.A."/>
            <person name="Salamov A.A."/>
            <person name="Grigoriev I.V."/>
            <person name="Spatafora J.W."/>
            <person name="Berbee M.L."/>
        </authorList>
    </citation>
    <scope>NUCLEOTIDE SEQUENCE [LARGE SCALE GENOMIC DNA]</scope>
    <source>
        <strain evidence="2 3">JEL478</strain>
    </source>
</reference>
<protein>
    <submittedName>
        <fullName evidence="2">Uncharacterized protein</fullName>
    </submittedName>
</protein>
<proteinExistence type="predicted"/>
<dbReference type="Proteomes" id="UP000070544">
    <property type="component" value="Unassembled WGS sequence"/>
</dbReference>
<feature type="region of interest" description="Disordered" evidence="1">
    <location>
        <begin position="74"/>
        <end position="98"/>
    </location>
</feature>
<dbReference type="EMBL" id="KQ965784">
    <property type="protein sequence ID" value="KXS12820.1"/>
    <property type="molecule type" value="Genomic_DNA"/>
</dbReference>
<evidence type="ECO:0000313" key="2">
    <source>
        <dbReference type="EMBL" id="KXS12820.1"/>
    </source>
</evidence>
<gene>
    <name evidence="2" type="ORF">M427DRAFT_389097</name>
</gene>
<evidence type="ECO:0000256" key="1">
    <source>
        <dbReference type="SAM" id="MobiDB-lite"/>
    </source>
</evidence>
<keyword evidence="3" id="KW-1185">Reference proteome</keyword>
<sequence length="98" mass="11303">MTPTALVGALVRWHIAACDCRSATFCVLQSLSLPSRFPCMPPWVLEARTRASPHRVWFPVSFVFSVRLPWKRSSGLRTTEQPTTCQRMSYRQRGKNRH</sequence>
<organism evidence="2 3">
    <name type="scientific">Gonapodya prolifera (strain JEL478)</name>
    <name type="common">Monoblepharis prolifera</name>
    <dbReference type="NCBI Taxonomy" id="1344416"/>
    <lineage>
        <taxon>Eukaryota</taxon>
        <taxon>Fungi</taxon>
        <taxon>Fungi incertae sedis</taxon>
        <taxon>Chytridiomycota</taxon>
        <taxon>Chytridiomycota incertae sedis</taxon>
        <taxon>Monoblepharidomycetes</taxon>
        <taxon>Monoblepharidales</taxon>
        <taxon>Gonapodyaceae</taxon>
        <taxon>Gonapodya</taxon>
    </lineage>
</organism>
<feature type="compositionally biased region" description="Polar residues" evidence="1">
    <location>
        <begin position="75"/>
        <end position="89"/>
    </location>
</feature>